<keyword evidence="5 8" id="KW-0449">Lipoprotein</keyword>
<accession>A0A6C2UQ42</accession>
<dbReference type="PANTHER" id="PTHR35603">
    <property type="match status" value="1"/>
</dbReference>
<keyword evidence="9" id="KW-1185">Reference proteome</keyword>
<dbReference type="EMBL" id="CAAHFH010000002">
    <property type="protein sequence ID" value="VGO22189.1"/>
    <property type="molecule type" value="Genomic_DNA"/>
</dbReference>
<dbReference type="AlphaFoldDB" id="A0A6C2UQ42"/>
<sequence length="151" mass="15280">MKNLQFISAVAIIALITGCASSQSGEVYTRDQARATQNVQLGVVEFVKEVQVEGSQSGLGTVAGGAAGGVLGSTVGSGSGSKLAALGGAAVGAVAGNKVEEKRTQYTGLEITVKLDSGKVIAVVQEADVQFAVGDRVRVLTDNKGTTRVQK</sequence>
<dbReference type="PROSITE" id="PS51257">
    <property type="entry name" value="PROKAR_LIPOPROTEIN"/>
    <property type="match status" value="1"/>
</dbReference>
<feature type="chain" id="PRO_5025380963" evidence="6">
    <location>
        <begin position="23"/>
        <end position="151"/>
    </location>
</feature>
<evidence type="ECO:0000256" key="4">
    <source>
        <dbReference type="ARBA" id="ARBA00023139"/>
    </source>
</evidence>
<dbReference type="PANTHER" id="PTHR35603:SF1">
    <property type="entry name" value="OUTER MEMBRANE LIPOPROTEIN SLYB"/>
    <property type="match status" value="1"/>
</dbReference>
<dbReference type="InterPro" id="IPR008816">
    <property type="entry name" value="Gly_zipper_2TM_dom"/>
</dbReference>
<evidence type="ECO:0000256" key="6">
    <source>
        <dbReference type="SAM" id="SignalP"/>
    </source>
</evidence>
<evidence type="ECO:0000256" key="1">
    <source>
        <dbReference type="ARBA" id="ARBA00004459"/>
    </source>
</evidence>
<feature type="signal peptide" evidence="6">
    <location>
        <begin position="1"/>
        <end position="22"/>
    </location>
</feature>
<comment type="subcellular location">
    <subcellularLocation>
        <location evidence="1">Cell outer membrane</location>
        <topology evidence="1">Lipid-anchor</topology>
    </subcellularLocation>
</comment>
<evidence type="ECO:0000256" key="5">
    <source>
        <dbReference type="ARBA" id="ARBA00023288"/>
    </source>
</evidence>
<protein>
    <submittedName>
        <fullName evidence="8">Outer membrane lipoprotein pcp</fullName>
    </submittedName>
</protein>
<keyword evidence="4" id="KW-0564">Palmitate</keyword>
<name>A0A6C2UQ42_9BACT</name>
<dbReference type="Proteomes" id="UP000346198">
    <property type="component" value="Unassembled WGS sequence"/>
</dbReference>
<reference evidence="8 9" key="1">
    <citation type="submission" date="2019-04" db="EMBL/GenBank/DDBJ databases">
        <authorList>
            <person name="Van Vliet M D."/>
        </authorList>
    </citation>
    <scope>NUCLEOTIDE SEQUENCE [LARGE SCALE GENOMIC DNA]</scope>
    <source>
        <strain evidence="8 9">F21</strain>
    </source>
</reference>
<dbReference type="Pfam" id="PF05433">
    <property type="entry name" value="Rick_17kDa_Anti"/>
    <property type="match status" value="1"/>
</dbReference>
<dbReference type="GO" id="GO:0009279">
    <property type="term" value="C:cell outer membrane"/>
    <property type="evidence" value="ECO:0007669"/>
    <property type="project" value="UniProtKB-SubCell"/>
</dbReference>
<evidence type="ECO:0000256" key="3">
    <source>
        <dbReference type="ARBA" id="ARBA00023136"/>
    </source>
</evidence>
<feature type="domain" description="Glycine zipper 2TM" evidence="7">
    <location>
        <begin position="59"/>
        <end position="100"/>
    </location>
</feature>
<evidence type="ECO:0000259" key="7">
    <source>
        <dbReference type="Pfam" id="PF05433"/>
    </source>
</evidence>
<dbReference type="InterPro" id="IPR051407">
    <property type="entry name" value="Bact_OM_lipoprot/Surf_antigen"/>
</dbReference>
<proteinExistence type="predicted"/>
<keyword evidence="2 6" id="KW-0732">Signal</keyword>
<evidence type="ECO:0000256" key="2">
    <source>
        <dbReference type="ARBA" id="ARBA00022729"/>
    </source>
</evidence>
<evidence type="ECO:0000313" key="8">
    <source>
        <dbReference type="EMBL" id="VGO22189.1"/>
    </source>
</evidence>
<dbReference type="RefSeq" id="WP_136063588.1">
    <property type="nucleotide sequence ID" value="NZ_CAAHFH010000002.1"/>
</dbReference>
<gene>
    <name evidence="8" type="primary">pcp</name>
    <name evidence="8" type="ORF">SCARR_04271</name>
</gene>
<keyword evidence="3" id="KW-0472">Membrane</keyword>
<evidence type="ECO:0000313" key="9">
    <source>
        <dbReference type="Proteomes" id="UP000346198"/>
    </source>
</evidence>
<organism evidence="8 9">
    <name type="scientific">Pontiella sulfatireligans</name>
    <dbReference type="NCBI Taxonomy" id="2750658"/>
    <lineage>
        <taxon>Bacteria</taxon>
        <taxon>Pseudomonadati</taxon>
        <taxon>Kiritimatiellota</taxon>
        <taxon>Kiritimatiellia</taxon>
        <taxon>Kiritimatiellales</taxon>
        <taxon>Pontiellaceae</taxon>
        <taxon>Pontiella</taxon>
    </lineage>
</organism>